<evidence type="ECO:0000256" key="7">
    <source>
        <dbReference type="ARBA" id="ARBA00012096"/>
    </source>
</evidence>
<dbReference type="NCBIfam" id="NF005454">
    <property type="entry name" value="PRK07048.1"/>
    <property type="match status" value="1"/>
</dbReference>
<proteinExistence type="inferred from homology"/>
<dbReference type="GO" id="GO:0004794">
    <property type="term" value="F:threonine deaminase activity"/>
    <property type="evidence" value="ECO:0007669"/>
    <property type="project" value="UniProtKB-EC"/>
</dbReference>
<keyword evidence="9" id="KW-0663">Pyridoxal phosphate</keyword>
<dbReference type="GO" id="GO:0003941">
    <property type="term" value="F:L-serine ammonia-lyase activity"/>
    <property type="evidence" value="ECO:0007669"/>
    <property type="project" value="TreeGrafter"/>
</dbReference>
<evidence type="ECO:0000256" key="6">
    <source>
        <dbReference type="ARBA" id="ARBA00010869"/>
    </source>
</evidence>
<dbReference type="InterPro" id="IPR036052">
    <property type="entry name" value="TrpB-like_PALP_sf"/>
</dbReference>
<protein>
    <recommendedName>
        <fullName evidence="7">threonine ammonia-lyase</fullName>
        <ecNumber evidence="7">4.3.1.19</ecNumber>
    </recommendedName>
    <alternativeName>
        <fullName evidence="12">Threonine deaminase</fullName>
    </alternativeName>
</protein>
<evidence type="ECO:0000256" key="3">
    <source>
        <dbReference type="ARBA" id="ARBA00001933"/>
    </source>
</evidence>
<evidence type="ECO:0000256" key="9">
    <source>
        <dbReference type="ARBA" id="ARBA00022898"/>
    </source>
</evidence>
<dbReference type="PANTHER" id="PTHR43050">
    <property type="entry name" value="SERINE / THREONINE RACEMASE FAMILY MEMBER"/>
    <property type="match status" value="1"/>
</dbReference>
<dbReference type="CDD" id="cd01562">
    <property type="entry name" value="Thr-dehyd"/>
    <property type="match status" value="1"/>
</dbReference>
<comment type="function">
    <text evidence="11">Catalyzes the anaerobic formation of alpha-ketobutyrate and ammonia from threonine in a two-step reaction. The first step involved a dehydration of threonine and a production of enamine intermediates (aminocrotonate), which tautomerizes to its imine form (iminobutyrate). Both intermediates are unstable and short-lived. The second step is the nonenzymatic hydrolysis of the enamine/imine intermediates to form 2-ketobutyrate and free ammonia. In the low water environment of the cell, the second step is accelerated by RidA.</text>
</comment>
<dbReference type="GO" id="GO:0005524">
    <property type="term" value="F:ATP binding"/>
    <property type="evidence" value="ECO:0007669"/>
    <property type="project" value="TreeGrafter"/>
</dbReference>
<evidence type="ECO:0000256" key="10">
    <source>
        <dbReference type="ARBA" id="ARBA00023239"/>
    </source>
</evidence>
<dbReference type="FunFam" id="3.40.50.1100:FF:000005">
    <property type="entry name" value="Threonine dehydratase catabolic"/>
    <property type="match status" value="1"/>
</dbReference>
<organism evidence="14 15">
    <name type="scientific">Streptomyces capoamus</name>
    <dbReference type="NCBI Taxonomy" id="68183"/>
    <lineage>
        <taxon>Bacteria</taxon>
        <taxon>Bacillati</taxon>
        <taxon>Actinomycetota</taxon>
        <taxon>Actinomycetes</taxon>
        <taxon>Kitasatosporales</taxon>
        <taxon>Streptomycetaceae</taxon>
        <taxon>Streptomyces</taxon>
    </lineage>
</organism>
<evidence type="ECO:0000256" key="11">
    <source>
        <dbReference type="ARBA" id="ARBA00025527"/>
    </source>
</evidence>
<comment type="cofactor">
    <cofactor evidence="2">
        <name>Ca(2+)</name>
        <dbReference type="ChEBI" id="CHEBI:29108"/>
    </cofactor>
</comment>
<evidence type="ECO:0000256" key="8">
    <source>
        <dbReference type="ARBA" id="ARBA00022842"/>
    </source>
</evidence>
<dbReference type="InterPro" id="IPR001926">
    <property type="entry name" value="TrpB-like_PALP"/>
</dbReference>
<comment type="similarity">
    <text evidence="6">Belongs to the serine/threonine dehydratase family.</text>
</comment>
<dbReference type="GO" id="GO:0030170">
    <property type="term" value="F:pyridoxal phosphate binding"/>
    <property type="evidence" value="ECO:0007669"/>
    <property type="project" value="InterPro"/>
</dbReference>
<dbReference type="Gene3D" id="3.40.50.1100">
    <property type="match status" value="2"/>
</dbReference>
<evidence type="ECO:0000256" key="2">
    <source>
        <dbReference type="ARBA" id="ARBA00001913"/>
    </source>
</evidence>
<dbReference type="Proteomes" id="UP000619355">
    <property type="component" value="Unassembled WGS sequence"/>
</dbReference>
<dbReference type="RefSeq" id="WP_189977794.1">
    <property type="nucleotide sequence ID" value="NZ_BNBF01000001.1"/>
</dbReference>
<dbReference type="SUPFAM" id="SSF53686">
    <property type="entry name" value="Tryptophan synthase beta subunit-like PLP-dependent enzymes"/>
    <property type="match status" value="1"/>
</dbReference>
<evidence type="ECO:0000256" key="5">
    <source>
        <dbReference type="ARBA" id="ARBA00001946"/>
    </source>
</evidence>
<dbReference type="Pfam" id="PF00291">
    <property type="entry name" value="PALP"/>
    <property type="match status" value="1"/>
</dbReference>
<keyword evidence="10" id="KW-0456">Lyase</keyword>
<dbReference type="GO" id="GO:0000287">
    <property type="term" value="F:magnesium ion binding"/>
    <property type="evidence" value="ECO:0007669"/>
    <property type="project" value="TreeGrafter"/>
</dbReference>
<gene>
    <name evidence="14" type="ORF">GCM10018980_04940</name>
</gene>
<keyword evidence="15" id="KW-1185">Reference proteome</keyword>
<dbReference type="InterPro" id="IPR000634">
    <property type="entry name" value="Ser/Thr_deHydtase_PyrdxlP-BS"/>
</dbReference>
<evidence type="ECO:0000256" key="1">
    <source>
        <dbReference type="ARBA" id="ARBA00001274"/>
    </source>
</evidence>
<feature type="domain" description="Tryptophan synthase beta chain-like PALP" evidence="13">
    <location>
        <begin position="25"/>
        <end position="309"/>
    </location>
</feature>
<comment type="caution">
    <text evidence="14">The sequence shown here is derived from an EMBL/GenBank/DDBJ whole genome shotgun (WGS) entry which is preliminary data.</text>
</comment>
<dbReference type="GO" id="GO:0030378">
    <property type="term" value="F:serine racemase activity"/>
    <property type="evidence" value="ECO:0007669"/>
    <property type="project" value="TreeGrafter"/>
</dbReference>
<evidence type="ECO:0000256" key="4">
    <source>
        <dbReference type="ARBA" id="ARBA00001936"/>
    </source>
</evidence>
<comment type="cofactor">
    <cofactor evidence="3">
        <name>pyridoxal 5'-phosphate</name>
        <dbReference type="ChEBI" id="CHEBI:597326"/>
    </cofactor>
</comment>
<reference evidence="15" key="1">
    <citation type="journal article" date="2019" name="Int. J. Syst. Evol. Microbiol.">
        <title>The Global Catalogue of Microorganisms (GCM) 10K type strain sequencing project: providing services to taxonomists for standard genome sequencing and annotation.</title>
        <authorList>
            <consortium name="The Broad Institute Genomics Platform"/>
            <consortium name="The Broad Institute Genome Sequencing Center for Infectious Disease"/>
            <person name="Wu L."/>
            <person name="Ma J."/>
        </authorList>
    </citation>
    <scope>NUCLEOTIDE SEQUENCE [LARGE SCALE GENOMIC DNA]</scope>
    <source>
        <strain evidence="15">JCM 4253</strain>
    </source>
</reference>
<keyword evidence="8" id="KW-0460">Magnesium</keyword>
<comment type="cofactor">
    <cofactor evidence="4">
        <name>Mn(2+)</name>
        <dbReference type="ChEBI" id="CHEBI:29035"/>
    </cofactor>
</comment>
<evidence type="ECO:0000259" key="13">
    <source>
        <dbReference type="Pfam" id="PF00291"/>
    </source>
</evidence>
<evidence type="ECO:0000256" key="12">
    <source>
        <dbReference type="ARBA" id="ARBA00031427"/>
    </source>
</evidence>
<evidence type="ECO:0000313" key="14">
    <source>
        <dbReference type="EMBL" id="GHG34969.1"/>
    </source>
</evidence>
<dbReference type="PROSITE" id="PS00165">
    <property type="entry name" value="DEHYDRATASE_SER_THR"/>
    <property type="match status" value="1"/>
</dbReference>
<dbReference type="FunFam" id="3.40.50.1100:FF:000007">
    <property type="entry name" value="L-threonine dehydratase catabolic TdcB"/>
    <property type="match status" value="1"/>
</dbReference>
<dbReference type="GO" id="GO:0018114">
    <property type="term" value="F:threonine racemase activity"/>
    <property type="evidence" value="ECO:0007669"/>
    <property type="project" value="TreeGrafter"/>
</dbReference>
<sequence length="330" mass="34262">MSAAPLPVSFADVREAAARLDGIAHRTPVLTSRTLNSLVGAEVFIKAENFQRVGAFKFRGAYNAAAQLPPEQLAKGIAAYSSGNHAQATALAARELGTTAVILMPEDAPRSKREATAGYGAEVVTYDRYTQDRTALGHALAEDRGLALIPPYDHPHVIAGQGTAALELLAETGPLDALLVPVGGGGLIAGSATAATELSPGIRVIGVEPEAGDDTKRSLEAGARVSIPVPRTIADGQALATPGELTFAVNQRLVDSVALVSDDEILAAMRFAFERLRIVLEPSGATPLAALLAGRVGNPPRRIGVIASGGNIDVDRFTALTRRADRVDAS</sequence>
<dbReference type="PANTHER" id="PTHR43050:SF1">
    <property type="entry name" value="SERINE RACEMASE"/>
    <property type="match status" value="1"/>
</dbReference>
<dbReference type="GO" id="GO:0070179">
    <property type="term" value="P:D-serine biosynthetic process"/>
    <property type="evidence" value="ECO:0007669"/>
    <property type="project" value="TreeGrafter"/>
</dbReference>
<dbReference type="AlphaFoldDB" id="A0A919C1U3"/>
<accession>A0A919C1U3</accession>
<dbReference type="EC" id="4.3.1.19" evidence="7"/>
<name>A0A919C1U3_9ACTN</name>
<comment type="cofactor">
    <cofactor evidence="5">
        <name>Mg(2+)</name>
        <dbReference type="ChEBI" id="CHEBI:18420"/>
    </cofactor>
</comment>
<comment type="catalytic activity">
    <reaction evidence="1">
        <text>L-threonine = 2-oxobutanoate + NH4(+)</text>
        <dbReference type="Rhea" id="RHEA:22108"/>
        <dbReference type="ChEBI" id="CHEBI:16763"/>
        <dbReference type="ChEBI" id="CHEBI:28938"/>
        <dbReference type="ChEBI" id="CHEBI:57926"/>
        <dbReference type="EC" id="4.3.1.19"/>
    </reaction>
</comment>
<evidence type="ECO:0000313" key="15">
    <source>
        <dbReference type="Proteomes" id="UP000619355"/>
    </source>
</evidence>
<dbReference type="EMBL" id="BNBF01000001">
    <property type="protein sequence ID" value="GHG34969.1"/>
    <property type="molecule type" value="Genomic_DNA"/>
</dbReference>